<sequence>MFLEAETVGIFTHAIISPVEESNLSISYASSVVPSLAVKTMSDPSLSVVLVKSEAVNEIKVGKFVRSEPISVFKEVVIFFLCSHESLYQSAAFASKSDGE</sequence>
<proteinExistence type="predicted"/>
<organism evidence="1">
    <name type="scientific">uncultured marine thaumarchaeote KM3_28_C05</name>
    <dbReference type="NCBI Taxonomy" id="1456112"/>
    <lineage>
        <taxon>Archaea</taxon>
        <taxon>Nitrososphaerota</taxon>
        <taxon>environmental samples</taxon>
    </lineage>
</organism>
<evidence type="ECO:0000313" key="1">
    <source>
        <dbReference type="EMBL" id="AIF08344.1"/>
    </source>
</evidence>
<dbReference type="EMBL" id="KF900827">
    <property type="protein sequence ID" value="AIF08344.1"/>
    <property type="molecule type" value="Genomic_DNA"/>
</dbReference>
<name>A0A075GWY0_9ARCH</name>
<accession>A0A075GWY0</accession>
<reference evidence="1" key="1">
    <citation type="journal article" date="2014" name="Genome Biol. Evol.">
        <title>Pangenome evidence for extensive interdomain horizontal transfer affecting lineage core and shell genes in uncultured planktonic thaumarchaeota and euryarchaeota.</title>
        <authorList>
            <person name="Deschamps P."/>
            <person name="Zivanovic Y."/>
            <person name="Moreira D."/>
            <person name="Rodriguez-Valera F."/>
            <person name="Lopez-Garcia P."/>
        </authorList>
    </citation>
    <scope>NUCLEOTIDE SEQUENCE</scope>
</reference>
<dbReference type="AlphaFoldDB" id="A0A075GWY0"/>
<protein>
    <submittedName>
        <fullName evidence="1">Uncharacterized protein</fullName>
    </submittedName>
</protein>